<protein>
    <submittedName>
        <fullName evidence="1">Phosphoglycolate phosphatase</fullName>
    </submittedName>
</protein>
<dbReference type="FunFam" id="3.40.50.1000:FF:000022">
    <property type="entry name" value="Phosphoglycolate phosphatase"/>
    <property type="match status" value="1"/>
</dbReference>
<dbReference type="InterPro" id="IPR036412">
    <property type="entry name" value="HAD-like_sf"/>
</dbReference>
<dbReference type="SFLD" id="SFLDS00003">
    <property type="entry name" value="Haloacid_Dehalogenase"/>
    <property type="match status" value="1"/>
</dbReference>
<dbReference type="RefSeq" id="WP_076340279.1">
    <property type="nucleotide sequence ID" value="NZ_CAPDDE010000053.1"/>
</dbReference>
<dbReference type="GO" id="GO:0004713">
    <property type="term" value="F:protein tyrosine kinase activity"/>
    <property type="evidence" value="ECO:0007669"/>
    <property type="project" value="TreeGrafter"/>
</dbReference>
<dbReference type="GO" id="GO:0005829">
    <property type="term" value="C:cytosol"/>
    <property type="evidence" value="ECO:0007669"/>
    <property type="project" value="TreeGrafter"/>
</dbReference>
<dbReference type="Pfam" id="PF13419">
    <property type="entry name" value="HAD_2"/>
    <property type="match status" value="1"/>
</dbReference>
<dbReference type="InterPro" id="IPR041492">
    <property type="entry name" value="HAD_2"/>
</dbReference>
<sequence>MLIIFDLDGTLTDPKEGITKCVQYALAAQGIQAGLEELTPFIGPPLLDSFQRFYGLDLQQAQQAVQKYRERFSKVGKYENIVYPGIREMLAKLKANGHRLAVGSSKPEVYVLDILKHFDLDKYFDVITGSELDGSRIHKAEVIDEIFKRLASSSKAIMVGDRKFDVEGAHEHHIPCIGVTYGYGQENELANANADWLANSVFETEQILLENSNV</sequence>
<evidence type="ECO:0000313" key="1">
    <source>
        <dbReference type="EMBL" id="OLU48030.1"/>
    </source>
</evidence>
<dbReference type="InterPro" id="IPR023198">
    <property type="entry name" value="PGP-like_dom2"/>
</dbReference>
<proteinExistence type="predicted"/>
<dbReference type="SFLD" id="SFLDG01129">
    <property type="entry name" value="C1.5:_HAD__Beta-PGM__Phosphata"/>
    <property type="match status" value="1"/>
</dbReference>
<dbReference type="PANTHER" id="PTHR43434">
    <property type="entry name" value="PHOSPHOGLYCOLATE PHOSPHATASE"/>
    <property type="match status" value="1"/>
</dbReference>
<dbReference type="OrthoDB" id="9792518at2"/>
<dbReference type="Gene3D" id="1.10.150.240">
    <property type="entry name" value="Putative phosphatase, domain 2"/>
    <property type="match status" value="1"/>
</dbReference>
<organism evidence="1 2">
    <name type="scientific">Dubosiella newyorkensis</name>
    <dbReference type="NCBI Taxonomy" id="1862672"/>
    <lineage>
        <taxon>Bacteria</taxon>
        <taxon>Bacillati</taxon>
        <taxon>Bacillota</taxon>
        <taxon>Erysipelotrichia</taxon>
        <taxon>Erysipelotrichales</taxon>
        <taxon>Erysipelotrichaceae</taxon>
        <taxon>Dubosiella</taxon>
    </lineage>
</organism>
<reference evidence="1 2" key="1">
    <citation type="submission" date="2016-11" db="EMBL/GenBank/DDBJ databases">
        <title>Description of two novel members of the family Erysipelotrichaceae: Ileibacterium lipovorans gen. nov., sp. nov. and Dubosiella newyorkensis, gen. nov., sp. nov.</title>
        <authorList>
            <person name="Cox L.M."/>
            <person name="Sohn J."/>
            <person name="Tyrrell K.L."/>
            <person name="Citron D.M."/>
            <person name="Lawson P.A."/>
            <person name="Patel N.B."/>
            <person name="Iizumi T."/>
            <person name="Perez-Perez G.I."/>
            <person name="Goldstein E.J."/>
            <person name="Blaser M.J."/>
        </authorList>
    </citation>
    <scope>NUCLEOTIDE SEQUENCE [LARGE SCALE GENOMIC DNA]</scope>
    <source>
        <strain evidence="1 2">NYU-BL-A4</strain>
    </source>
</reference>
<dbReference type="EMBL" id="MPKA01000004">
    <property type="protein sequence ID" value="OLU48030.1"/>
    <property type="molecule type" value="Genomic_DNA"/>
</dbReference>
<keyword evidence="2" id="KW-1185">Reference proteome</keyword>
<dbReference type="Proteomes" id="UP000186705">
    <property type="component" value="Unassembled WGS sequence"/>
</dbReference>
<dbReference type="PANTHER" id="PTHR43434:SF20">
    <property type="entry name" value="5'-NUCLEOTIDASE"/>
    <property type="match status" value="1"/>
</dbReference>
<dbReference type="CDD" id="cd04302">
    <property type="entry name" value="HAD_5NT"/>
    <property type="match status" value="1"/>
</dbReference>
<evidence type="ECO:0000313" key="2">
    <source>
        <dbReference type="Proteomes" id="UP000186705"/>
    </source>
</evidence>
<dbReference type="AlphaFoldDB" id="A0A1U7NQY9"/>
<dbReference type="Gene3D" id="3.40.50.1000">
    <property type="entry name" value="HAD superfamily/HAD-like"/>
    <property type="match status" value="1"/>
</dbReference>
<dbReference type="GeneID" id="78274352"/>
<name>A0A1U7NQY9_9FIRM</name>
<dbReference type="InterPro" id="IPR050155">
    <property type="entry name" value="HAD-like_hydrolase_sf"/>
</dbReference>
<accession>A0A1U7NQY9</accession>
<dbReference type="SUPFAM" id="SSF56784">
    <property type="entry name" value="HAD-like"/>
    <property type="match status" value="1"/>
</dbReference>
<dbReference type="InterPro" id="IPR023214">
    <property type="entry name" value="HAD_sf"/>
</dbReference>
<comment type="caution">
    <text evidence="1">The sequence shown here is derived from an EMBL/GenBank/DDBJ whole genome shotgun (WGS) entry which is preliminary data.</text>
</comment>
<gene>
    <name evidence="1" type="ORF">BO225_00050</name>
</gene>
<dbReference type="STRING" id="1862672.BO225_00050"/>